<name>A0AAJ5URE6_LATCU</name>
<gene>
    <name evidence="1" type="ORF">PSR33_04750</name>
</gene>
<reference evidence="1" key="1">
    <citation type="submission" date="2023-02" db="EMBL/GenBank/DDBJ databases">
        <title>Complete genome sequence of Lactobacillus curvatus CACC879 isolated from Pig feces.</title>
        <authorList>
            <person name="Park S."/>
            <person name="Park M.A."/>
            <person name="Kim D.-H."/>
            <person name="Kim Y."/>
        </authorList>
    </citation>
    <scope>NUCLEOTIDE SEQUENCE</scope>
    <source>
        <strain evidence="1">CACC879</strain>
    </source>
</reference>
<dbReference type="InterPro" id="IPR029044">
    <property type="entry name" value="Nucleotide-diphossugar_trans"/>
</dbReference>
<evidence type="ECO:0000313" key="2">
    <source>
        <dbReference type="Proteomes" id="UP001215533"/>
    </source>
</evidence>
<dbReference type="AlphaFoldDB" id="A0AAJ5URE6"/>
<keyword evidence="1" id="KW-0808">Transferase</keyword>
<accession>A0AAJ5URE6</accession>
<dbReference type="GO" id="GO:0016740">
    <property type="term" value="F:transferase activity"/>
    <property type="evidence" value="ECO:0007669"/>
    <property type="project" value="UniProtKB-KW"/>
</dbReference>
<protein>
    <submittedName>
        <fullName evidence="1">Glycosyl transferase family 2</fullName>
    </submittedName>
</protein>
<sequence length="274" mass="31262">MEKLVVVIVTYRRNFTDTPSANLLLKQARDNQITLVIYDNEKVGAKVIGKNIINIQNNSNEGLVKGYNVALEVAKDKGAQWLLLLDHDTKLSTDYFDELFARLDSKQPVKAILPTIISNEIIVSPLESDKYISLRTSQVLQPGQFNGQLMAINSGSTLSVDALQSVGGFNEAFPLDFLDHWLFWRLNQIGQPYLILETQLKHSLSVQTPSAMSTTRYASILAGEALYYSQYNLDEFSNYRKHLMLRSAKQFLKFKNRQLWRMSLKTLIQLRRGK</sequence>
<evidence type="ECO:0000313" key="1">
    <source>
        <dbReference type="EMBL" id="WDC91510.1"/>
    </source>
</evidence>
<proteinExistence type="predicted"/>
<dbReference type="Gene3D" id="3.90.550.10">
    <property type="entry name" value="Spore Coat Polysaccharide Biosynthesis Protein SpsA, Chain A"/>
    <property type="match status" value="1"/>
</dbReference>
<dbReference type="Proteomes" id="UP001215533">
    <property type="component" value="Chromosome"/>
</dbReference>
<organism evidence="1 2">
    <name type="scientific">Latilactobacillus curvatus</name>
    <name type="common">Lactobacillus curvatus</name>
    <dbReference type="NCBI Taxonomy" id="28038"/>
    <lineage>
        <taxon>Bacteria</taxon>
        <taxon>Bacillati</taxon>
        <taxon>Bacillota</taxon>
        <taxon>Bacilli</taxon>
        <taxon>Lactobacillales</taxon>
        <taxon>Lactobacillaceae</taxon>
        <taxon>Latilactobacillus</taxon>
    </lineage>
</organism>
<dbReference type="EMBL" id="CP117683">
    <property type="protein sequence ID" value="WDC91510.1"/>
    <property type="molecule type" value="Genomic_DNA"/>
</dbReference>
<dbReference type="SUPFAM" id="SSF53448">
    <property type="entry name" value="Nucleotide-diphospho-sugar transferases"/>
    <property type="match status" value="1"/>
</dbReference>